<accession>A0ABT3RD79</accession>
<proteinExistence type="predicted"/>
<evidence type="ECO:0000313" key="1">
    <source>
        <dbReference type="EMBL" id="MCX2739802.1"/>
    </source>
</evidence>
<dbReference type="RefSeq" id="WP_266051869.1">
    <property type="nucleotide sequence ID" value="NZ_JAPFQO010000004.1"/>
</dbReference>
<dbReference type="EMBL" id="JAPFQO010000004">
    <property type="protein sequence ID" value="MCX2739802.1"/>
    <property type="molecule type" value="Genomic_DNA"/>
</dbReference>
<reference evidence="1 2" key="1">
    <citation type="submission" date="2022-11" db="EMBL/GenBank/DDBJ databases">
        <title>The characterization of three novel Bacteroidetes species and genomic analysis of their roles in tidal elemental geochemical cycles.</title>
        <authorList>
            <person name="Ma K.-J."/>
        </authorList>
    </citation>
    <scope>NUCLEOTIDE SEQUENCE [LARGE SCALE GENOMIC DNA]</scope>
    <source>
        <strain evidence="1 2">M82</strain>
    </source>
</reference>
<name>A0ABT3RD79_9BACT</name>
<organism evidence="1 2">
    <name type="scientific">Pontibacter anaerobius</name>
    <dbReference type="NCBI Taxonomy" id="2993940"/>
    <lineage>
        <taxon>Bacteria</taxon>
        <taxon>Pseudomonadati</taxon>
        <taxon>Bacteroidota</taxon>
        <taxon>Cytophagia</taxon>
        <taxon>Cytophagales</taxon>
        <taxon>Hymenobacteraceae</taxon>
        <taxon>Pontibacter</taxon>
    </lineage>
</organism>
<protein>
    <submittedName>
        <fullName evidence="1">HEPN domain-containing protein</fullName>
    </submittedName>
</protein>
<sequence length="402" mass="46897">MTSYKVEYLIIFKAADTFCDSVKTYRSLLEADSRINLGSDKIFFQQIEFDFKISAGKTAERNQPFFQVELAAENEESLEAFWGLLKAIRRLSSKADGEVNVLWDDLGIHYTKLAYPIISYTENLLRKLITKFMLIHVGAEWVKIALPVEVKNAADMNKRNSTNLLHKVDFIHLADFLFKPYQTQPIGDLYSQISKASNIFDLQLADLRSFLPKSNWERYFKKVVNCDDDYLLKRWKNLYELRCLIAHNNFISKNDYDDVVRLSNEISKPLLLAVEKLNDIEVPEEEIEQLTENVISNFNTLIGQYISAWREVDSAIQKLYNSRFKGDKSKAIPVYKMVDSLIERDILGPDFLQKYRELRLYRNQLTHDVGNEIDEIVLIENIEKLDSFFLTNILFNRAFDSI</sequence>
<comment type="caution">
    <text evidence="1">The sequence shown here is derived from an EMBL/GenBank/DDBJ whole genome shotgun (WGS) entry which is preliminary data.</text>
</comment>
<gene>
    <name evidence="1" type="ORF">OO017_07585</name>
</gene>
<dbReference type="Proteomes" id="UP001207228">
    <property type="component" value="Unassembled WGS sequence"/>
</dbReference>
<evidence type="ECO:0000313" key="2">
    <source>
        <dbReference type="Proteomes" id="UP001207228"/>
    </source>
</evidence>
<keyword evidence="2" id="KW-1185">Reference proteome</keyword>